<proteinExistence type="predicted"/>
<dbReference type="EMBL" id="JBGBPQ010000020">
    <property type="protein sequence ID" value="KAL1504136.1"/>
    <property type="molecule type" value="Genomic_DNA"/>
</dbReference>
<dbReference type="InterPro" id="IPR016024">
    <property type="entry name" value="ARM-type_fold"/>
</dbReference>
<dbReference type="InterPro" id="IPR011989">
    <property type="entry name" value="ARM-like"/>
</dbReference>
<evidence type="ECO:0000313" key="2">
    <source>
        <dbReference type="Proteomes" id="UP001515480"/>
    </source>
</evidence>
<dbReference type="Proteomes" id="UP001515480">
    <property type="component" value="Unassembled WGS sequence"/>
</dbReference>
<keyword evidence="2" id="KW-1185">Reference proteome</keyword>
<protein>
    <submittedName>
        <fullName evidence="1">Uncharacterized protein</fullName>
    </submittedName>
</protein>
<dbReference type="SUPFAM" id="SSF48371">
    <property type="entry name" value="ARM repeat"/>
    <property type="match status" value="1"/>
</dbReference>
<dbReference type="Gene3D" id="1.25.10.10">
    <property type="entry name" value="Leucine-rich Repeat Variant"/>
    <property type="match status" value="1"/>
</dbReference>
<gene>
    <name evidence="1" type="ORF">AB1Y20_010546</name>
</gene>
<accession>A0AB34INW3</accession>
<evidence type="ECO:0000313" key="1">
    <source>
        <dbReference type="EMBL" id="KAL1504136.1"/>
    </source>
</evidence>
<name>A0AB34INW3_PRYPA</name>
<organism evidence="1 2">
    <name type="scientific">Prymnesium parvum</name>
    <name type="common">Toxic golden alga</name>
    <dbReference type="NCBI Taxonomy" id="97485"/>
    <lineage>
        <taxon>Eukaryota</taxon>
        <taxon>Haptista</taxon>
        <taxon>Haptophyta</taxon>
        <taxon>Prymnesiophyceae</taxon>
        <taxon>Prymnesiales</taxon>
        <taxon>Prymnesiaceae</taxon>
        <taxon>Prymnesium</taxon>
    </lineage>
</organism>
<sequence length="356" mass="39185">MPGGDDIHAYAKEHRRKSDRGQAQALLNIGSLERVNSKKSFPLLELPIWSLDRGAGLVERQEKPVAVNDVEKWSARQLVKLINRETDVNRLKVYVDRLHVVDFPSVEEAQQAMGTVAICVLAYLEDPKLVVAACKMWAHMCDGFDARASARQHAFAAVGGVEALLSGIKRHPKNREVQFSGLHALCKACRGCDSFSDWRKTQASQGGAFELVVRAMHVFSTDEMILHEAIMAISNVAGGINSSAGLRKRRAISAGGIETLSECLELHMSNVSLSHDCLFALHVLYSIDMDLLLEKSQATNKGAAAWKRLSYKWGSMEVEKSKLPMIQLVLKCVEVHPHDGALQATAQLLIGLLTGR</sequence>
<comment type="caution">
    <text evidence="1">The sequence shown here is derived from an EMBL/GenBank/DDBJ whole genome shotgun (WGS) entry which is preliminary data.</text>
</comment>
<reference evidence="1 2" key="1">
    <citation type="journal article" date="2024" name="Science">
        <title>Giant polyketide synthase enzymes in the biosynthesis of giant marine polyether toxins.</title>
        <authorList>
            <person name="Fallon T.R."/>
            <person name="Shende V.V."/>
            <person name="Wierzbicki I.H."/>
            <person name="Pendleton A.L."/>
            <person name="Watervoot N.F."/>
            <person name="Auber R.P."/>
            <person name="Gonzalez D.J."/>
            <person name="Wisecaver J.H."/>
            <person name="Moore B.S."/>
        </authorList>
    </citation>
    <scope>NUCLEOTIDE SEQUENCE [LARGE SCALE GENOMIC DNA]</scope>
    <source>
        <strain evidence="1 2">12B1</strain>
    </source>
</reference>
<dbReference type="AlphaFoldDB" id="A0AB34INW3"/>